<reference evidence="2" key="1">
    <citation type="journal article" date="2019" name="BMC Genomics">
        <title>A new reference genome for Sorghum bicolor reveals high levels of sequence similarity between sweet and grain genotypes: implications for the genetics of sugar metabolism.</title>
        <authorList>
            <person name="Cooper E.A."/>
            <person name="Brenton Z.W."/>
            <person name="Flinn B.S."/>
            <person name="Jenkins J."/>
            <person name="Shu S."/>
            <person name="Flowers D."/>
            <person name="Luo F."/>
            <person name="Wang Y."/>
            <person name="Xia P."/>
            <person name="Barry K."/>
            <person name="Daum C."/>
            <person name="Lipzen A."/>
            <person name="Yoshinaga Y."/>
            <person name="Schmutz J."/>
            <person name="Saski C."/>
            <person name="Vermerris W."/>
            <person name="Kresovich S."/>
        </authorList>
    </citation>
    <scope>NUCLEOTIDE SEQUENCE</scope>
</reference>
<organism evidence="2 3">
    <name type="scientific">Sorghum bicolor</name>
    <name type="common">Sorghum</name>
    <name type="synonym">Sorghum vulgare</name>
    <dbReference type="NCBI Taxonomy" id="4558"/>
    <lineage>
        <taxon>Eukaryota</taxon>
        <taxon>Viridiplantae</taxon>
        <taxon>Streptophyta</taxon>
        <taxon>Embryophyta</taxon>
        <taxon>Tracheophyta</taxon>
        <taxon>Spermatophyta</taxon>
        <taxon>Magnoliopsida</taxon>
        <taxon>Liliopsida</taxon>
        <taxon>Poales</taxon>
        <taxon>Poaceae</taxon>
        <taxon>PACMAD clade</taxon>
        <taxon>Panicoideae</taxon>
        <taxon>Andropogonodae</taxon>
        <taxon>Andropogoneae</taxon>
        <taxon>Sorghinae</taxon>
        <taxon>Sorghum</taxon>
    </lineage>
</organism>
<feature type="signal peptide" evidence="1">
    <location>
        <begin position="1"/>
        <end position="23"/>
    </location>
</feature>
<reference evidence="2" key="2">
    <citation type="submission" date="2020-10" db="EMBL/GenBank/DDBJ databases">
        <authorList>
            <person name="Cooper E.A."/>
            <person name="Brenton Z.W."/>
            <person name="Flinn B.S."/>
            <person name="Jenkins J."/>
            <person name="Shu S."/>
            <person name="Flowers D."/>
            <person name="Luo F."/>
            <person name="Wang Y."/>
            <person name="Xia P."/>
            <person name="Barry K."/>
            <person name="Daum C."/>
            <person name="Lipzen A."/>
            <person name="Yoshinaga Y."/>
            <person name="Schmutz J."/>
            <person name="Saski C."/>
            <person name="Vermerris W."/>
            <person name="Kresovich S."/>
        </authorList>
    </citation>
    <scope>NUCLEOTIDE SEQUENCE</scope>
</reference>
<evidence type="ECO:0000313" key="3">
    <source>
        <dbReference type="Proteomes" id="UP000807115"/>
    </source>
</evidence>
<comment type="caution">
    <text evidence="2">The sequence shown here is derived from an EMBL/GenBank/DDBJ whole genome shotgun (WGS) entry which is preliminary data.</text>
</comment>
<protein>
    <submittedName>
        <fullName evidence="2">Uncharacterized protein</fullName>
    </submittedName>
</protein>
<proteinExistence type="predicted"/>
<name>A0A921QXH8_SORBI</name>
<feature type="chain" id="PRO_5037633294" evidence="1">
    <location>
        <begin position="24"/>
        <end position="87"/>
    </location>
</feature>
<evidence type="ECO:0000256" key="1">
    <source>
        <dbReference type="SAM" id="SignalP"/>
    </source>
</evidence>
<dbReference type="AlphaFoldDB" id="A0A921QXH8"/>
<sequence length="87" mass="9292">MASSIKICTKIVYLAAALLLVLGTMPTFPSCQAGGCCPGGMKEQCYSSKSPCIVDLCKAYCGARGHKKEDAYCVKRNNGEECCCKLK</sequence>
<evidence type="ECO:0000313" key="2">
    <source>
        <dbReference type="EMBL" id="KAG0530084.1"/>
    </source>
</evidence>
<keyword evidence="1" id="KW-0732">Signal</keyword>
<accession>A0A921QXH8</accession>
<dbReference type="Proteomes" id="UP000807115">
    <property type="component" value="Chromosome 5"/>
</dbReference>
<dbReference type="EMBL" id="CM027684">
    <property type="protein sequence ID" value="KAG0530084.1"/>
    <property type="molecule type" value="Genomic_DNA"/>
</dbReference>
<gene>
    <name evidence="2" type="ORF">BDA96_05G154200</name>
</gene>